<feature type="transmembrane region" description="Helical" evidence="3">
    <location>
        <begin position="393"/>
        <end position="416"/>
    </location>
</feature>
<evidence type="ECO:0000256" key="2">
    <source>
        <dbReference type="ARBA" id="ARBA00023136"/>
    </source>
</evidence>
<dbReference type="Pfam" id="PF03323">
    <property type="entry name" value="GerA"/>
    <property type="match status" value="1"/>
</dbReference>
<dbReference type="InterPro" id="IPR050768">
    <property type="entry name" value="UPF0353/GerABKA_families"/>
</dbReference>
<proteinExistence type="inferred from homology"/>
<keyword evidence="2 3" id="KW-0472">Membrane</keyword>
<name>A0A3S0IAW1_9BACL</name>
<comment type="similarity">
    <text evidence="1">Belongs to the GerABKA family.</text>
</comment>
<sequence>MGNCIDILIHKSKTRQDLVIESVQIGSLSFRMAGYESIVNWQETLTAISLCAVPSEAGFEEISRQLLGNPWTEASMNELLQGKVVLVQADTNLAFSVQGKLRSLIRPIESAQNEPMLFTPAIAFTELLGTNLGLIRTSLKSDALEVDGFQFQGVGTKEVSLIYLAGCVDRELLDKVRRALRNATAQELRDGQDLNRIFGFHRFHLLSPYHKTEIPIQAIASMMRGRVVLLIDGEPTAYVLPLLSCDFIMLEGDRQFPLFIMVVLRALRLLSILVALLMPGLYVALISVNPEMMRIELALSVATSRIGIPLPTFLEMLMLLLISEIIIEATQRLPRGIAATNTLIGGIILGQSIVEANLVSSLVLIVLSASVTANFAFPTYLNTLVIRLLRSGIVILSGIFGIMGLFAGFIAIGYYACSLERFGVPFMSFLSPKKLGQ</sequence>
<dbReference type="PANTHER" id="PTHR22550">
    <property type="entry name" value="SPORE GERMINATION PROTEIN"/>
    <property type="match status" value="1"/>
</dbReference>
<evidence type="ECO:0000313" key="5">
    <source>
        <dbReference type="Proteomes" id="UP000276128"/>
    </source>
</evidence>
<keyword evidence="3" id="KW-1133">Transmembrane helix</keyword>
<comment type="caution">
    <text evidence="4">The sequence shown here is derived from an EMBL/GenBank/DDBJ whole genome shotgun (WGS) entry which is preliminary data.</text>
</comment>
<evidence type="ECO:0000313" key="4">
    <source>
        <dbReference type="EMBL" id="RTE08944.1"/>
    </source>
</evidence>
<protein>
    <submittedName>
        <fullName evidence="4">Spore gernimation protein GerA</fullName>
    </submittedName>
</protein>
<feature type="transmembrane region" description="Helical" evidence="3">
    <location>
        <begin position="258"/>
        <end position="286"/>
    </location>
</feature>
<feature type="transmembrane region" description="Helical" evidence="3">
    <location>
        <begin position="360"/>
        <end position="381"/>
    </location>
</feature>
<evidence type="ECO:0000256" key="1">
    <source>
        <dbReference type="ARBA" id="ARBA00005278"/>
    </source>
</evidence>
<gene>
    <name evidence="4" type="ORF">EJQ19_15650</name>
</gene>
<dbReference type="OrthoDB" id="1726708at2"/>
<dbReference type="GO" id="GO:0016020">
    <property type="term" value="C:membrane"/>
    <property type="evidence" value="ECO:0007669"/>
    <property type="project" value="InterPro"/>
</dbReference>
<feature type="transmembrane region" description="Helical" evidence="3">
    <location>
        <begin position="336"/>
        <end position="354"/>
    </location>
</feature>
<accession>A0A3S0IAW1</accession>
<dbReference type="EMBL" id="RXHU01000042">
    <property type="protein sequence ID" value="RTE08944.1"/>
    <property type="molecule type" value="Genomic_DNA"/>
</dbReference>
<organism evidence="4 5">
    <name type="scientific">Paenibacillus whitsoniae</name>
    <dbReference type="NCBI Taxonomy" id="2496558"/>
    <lineage>
        <taxon>Bacteria</taxon>
        <taxon>Bacillati</taxon>
        <taxon>Bacillota</taxon>
        <taxon>Bacilli</taxon>
        <taxon>Bacillales</taxon>
        <taxon>Paenibacillaceae</taxon>
        <taxon>Paenibacillus</taxon>
    </lineage>
</organism>
<feature type="transmembrane region" description="Helical" evidence="3">
    <location>
        <begin position="306"/>
        <end position="327"/>
    </location>
</feature>
<keyword evidence="3" id="KW-0812">Transmembrane</keyword>
<keyword evidence="5" id="KW-1185">Reference proteome</keyword>
<reference evidence="4 5" key="1">
    <citation type="submission" date="2018-12" db="EMBL/GenBank/DDBJ databases">
        <title>Bacillus ochoae sp. nov., Paenibacillus whitsoniae sp. nov., Paenibacillus spiritus sp. nov. Isolated from the Mars Exploration Rover during spacecraft assembly.</title>
        <authorList>
            <person name="Seuylemezian A."/>
            <person name="Vaishampayan P."/>
        </authorList>
    </citation>
    <scope>NUCLEOTIDE SEQUENCE [LARGE SCALE GENOMIC DNA]</scope>
    <source>
        <strain evidence="4 5">MER 54</strain>
    </source>
</reference>
<dbReference type="InterPro" id="IPR004995">
    <property type="entry name" value="Spore_Ger"/>
</dbReference>
<dbReference type="AlphaFoldDB" id="A0A3S0IAW1"/>
<evidence type="ECO:0000256" key="3">
    <source>
        <dbReference type="SAM" id="Phobius"/>
    </source>
</evidence>
<dbReference type="PANTHER" id="PTHR22550:SF5">
    <property type="entry name" value="LEUCINE ZIPPER PROTEIN 4"/>
    <property type="match status" value="1"/>
</dbReference>
<dbReference type="GO" id="GO:0009847">
    <property type="term" value="P:spore germination"/>
    <property type="evidence" value="ECO:0007669"/>
    <property type="project" value="InterPro"/>
</dbReference>
<dbReference type="Proteomes" id="UP000276128">
    <property type="component" value="Unassembled WGS sequence"/>
</dbReference>